<keyword evidence="4 5" id="KW-0440">LIM domain</keyword>
<evidence type="ECO:0000256" key="5">
    <source>
        <dbReference type="PROSITE-ProRule" id="PRU00125"/>
    </source>
</evidence>
<feature type="region of interest" description="Disordered" evidence="6">
    <location>
        <begin position="721"/>
        <end position="747"/>
    </location>
</feature>
<evidence type="ECO:0000256" key="6">
    <source>
        <dbReference type="SAM" id="MobiDB-lite"/>
    </source>
</evidence>
<dbReference type="GO" id="GO:0046872">
    <property type="term" value="F:metal ion binding"/>
    <property type="evidence" value="ECO:0007669"/>
    <property type="project" value="UniProtKB-KW"/>
</dbReference>
<feature type="domain" description="LIM zinc-binding" evidence="7">
    <location>
        <begin position="430"/>
        <end position="495"/>
    </location>
</feature>
<sequence length="747" mass="82830">MGMGGSEGMGHTWTSMDKSSFRVPKSRVKSAFKLLNNQKEEFGKIEIQPIDEILCGVRLDREEFDNATRRSSHIGTPLQGGSKTNTEPKHSQVSVGPRGPTPVFGRFPTPPPQAYIVDLTQPPPPETDQQQQQQQQQRYQQHQQQPSVRHDSLNDSASTLMEAIRNGQINLPKVEENLESLNPASLEGSASVLIHNNPARPSSVSPSESISVAPYKPPPDNSQQPKEMFDCVICGKVVVGATVNDVNPVHQACLTCKACGTLLDQQEFRVVDGHLFCEHHFDKPAVPKDTIVGGGLRSVLDNPPPTSTNAINQSNDDNHNHNHNHNHNSNTNNNVPSNWRLRLSQPDALALQSFANLEEFLHFVNTKKKTNNQSVEYSVNQDKNKNTQVQNLRSVTPSGTEWLTKRHIQNETNTKVFEQRVKVKNTSVPLYCSGCNKPVAASNACVPAMITFDSLKYHPACFKCSLCFCPLAIDSAHKLNNSLYCIHHYHSIRNKYTNNNNNNPVKKTHKPLPTLPTAALASKLPDFNYKQSMLQTRGPSIAEKLDKFGNNNHNYSHAYNYPASSVQGPPTFHMNPPRTRNPNYYSPFDNNADQHVTVSTAQRRYPKHNNKIIENHVVNLSSSIDNKSSGLVKSFSEQFDYKIDNSNINSNGGNRNGNRNGHGNLNNRFVSPFPLVNGGVGTSGNVFGFTNSNSNNNNNLMASSFKNNNLFSVTRNDGYLGTPGSNDNNSGSTADNNMWISPKTLFH</sequence>
<dbReference type="GO" id="GO:0098609">
    <property type="term" value="P:cell-cell adhesion"/>
    <property type="evidence" value="ECO:0007669"/>
    <property type="project" value="TreeGrafter"/>
</dbReference>
<gene>
    <name evidence="8" type="ORF">AX774_g5290</name>
</gene>
<evidence type="ECO:0000259" key="7">
    <source>
        <dbReference type="PROSITE" id="PS50023"/>
    </source>
</evidence>
<dbReference type="CDD" id="cd08368">
    <property type="entry name" value="LIM"/>
    <property type="match status" value="2"/>
</dbReference>
<dbReference type="PANTHER" id="PTHR24207">
    <property type="entry name" value="ZYX102 PROTEIN"/>
    <property type="match status" value="1"/>
</dbReference>
<keyword evidence="1 5" id="KW-0479">Metal-binding</keyword>
<dbReference type="GO" id="GO:0001725">
    <property type="term" value="C:stress fiber"/>
    <property type="evidence" value="ECO:0007669"/>
    <property type="project" value="TreeGrafter"/>
</dbReference>
<dbReference type="InterPro" id="IPR001781">
    <property type="entry name" value="Znf_LIM"/>
</dbReference>
<name>A0A1R1PJW5_ZANCU</name>
<feature type="compositionally biased region" description="Low complexity" evidence="6">
    <location>
        <begin position="127"/>
        <end position="146"/>
    </location>
</feature>
<dbReference type="PANTHER" id="PTHR24207:SF2">
    <property type="entry name" value="ZYX102 PROTEIN"/>
    <property type="match status" value="1"/>
</dbReference>
<accession>A0A1R1PJW5</accession>
<evidence type="ECO:0000256" key="1">
    <source>
        <dbReference type="ARBA" id="ARBA00022723"/>
    </source>
</evidence>
<feature type="compositionally biased region" description="Low complexity" evidence="6">
    <location>
        <begin position="198"/>
        <end position="214"/>
    </location>
</feature>
<dbReference type="Gene3D" id="2.10.110.10">
    <property type="entry name" value="Cysteine Rich Protein"/>
    <property type="match status" value="2"/>
</dbReference>
<evidence type="ECO:0000313" key="9">
    <source>
        <dbReference type="Proteomes" id="UP000188320"/>
    </source>
</evidence>
<proteinExistence type="predicted"/>
<dbReference type="Pfam" id="PF00412">
    <property type="entry name" value="LIM"/>
    <property type="match status" value="2"/>
</dbReference>
<feature type="compositionally biased region" description="Polar residues" evidence="6">
    <location>
        <begin position="723"/>
        <end position="739"/>
    </location>
</feature>
<keyword evidence="2" id="KW-0677">Repeat</keyword>
<comment type="caution">
    <text evidence="8">The sequence shown here is derived from an EMBL/GenBank/DDBJ whole genome shotgun (WGS) entry which is preliminary data.</text>
</comment>
<feature type="domain" description="LIM zinc-binding" evidence="7">
    <location>
        <begin position="229"/>
        <end position="287"/>
    </location>
</feature>
<protein>
    <recommendedName>
        <fullName evidence="7">LIM zinc-binding domain-containing protein</fullName>
    </recommendedName>
</protein>
<dbReference type="Proteomes" id="UP000188320">
    <property type="component" value="Unassembled WGS sequence"/>
</dbReference>
<organism evidence="8 9">
    <name type="scientific">Zancudomyces culisetae</name>
    <name type="common">Gut fungus</name>
    <name type="synonym">Smittium culisetae</name>
    <dbReference type="NCBI Taxonomy" id="1213189"/>
    <lineage>
        <taxon>Eukaryota</taxon>
        <taxon>Fungi</taxon>
        <taxon>Fungi incertae sedis</taxon>
        <taxon>Zoopagomycota</taxon>
        <taxon>Kickxellomycotina</taxon>
        <taxon>Harpellomycetes</taxon>
        <taxon>Harpellales</taxon>
        <taxon>Legeriomycetaceae</taxon>
        <taxon>Zancudomyces</taxon>
    </lineage>
</organism>
<dbReference type="EMBL" id="LSSK01000943">
    <property type="protein sequence ID" value="OMH81258.1"/>
    <property type="molecule type" value="Genomic_DNA"/>
</dbReference>
<dbReference type="PROSITE" id="PS50023">
    <property type="entry name" value="LIM_DOMAIN_2"/>
    <property type="match status" value="2"/>
</dbReference>
<evidence type="ECO:0000256" key="4">
    <source>
        <dbReference type="ARBA" id="ARBA00023038"/>
    </source>
</evidence>
<evidence type="ECO:0000256" key="3">
    <source>
        <dbReference type="ARBA" id="ARBA00022833"/>
    </source>
</evidence>
<feature type="region of interest" description="Disordered" evidence="6">
    <location>
        <begin position="66"/>
        <end position="153"/>
    </location>
</feature>
<feature type="region of interest" description="Disordered" evidence="6">
    <location>
        <begin position="1"/>
        <end position="20"/>
    </location>
</feature>
<evidence type="ECO:0000313" key="8">
    <source>
        <dbReference type="EMBL" id="OMH81258.1"/>
    </source>
</evidence>
<feature type="region of interest" description="Disordered" evidence="6">
    <location>
        <begin position="301"/>
        <end position="335"/>
    </location>
</feature>
<reference evidence="9" key="1">
    <citation type="submission" date="2017-01" db="EMBL/GenBank/DDBJ databases">
        <authorList>
            <person name="Wang Y."/>
            <person name="White M."/>
            <person name="Kvist S."/>
            <person name="Moncalvo J.-M."/>
        </authorList>
    </citation>
    <scope>NUCLEOTIDE SEQUENCE [LARGE SCALE GENOMIC DNA]</scope>
    <source>
        <strain evidence="9">COL-18-3</strain>
    </source>
</reference>
<dbReference type="SMART" id="SM00132">
    <property type="entry name" value="LIM"/>
    <property type="match status" value="2"/>
</dbReference>
<feature type="region of interest" description="Disordered" evidence="6">
    <location>
        <begin position="197"/>
        <end position="224"/>
    </location>
</feature>
<evidence type="ECO:0000256" key="2">
    <source>
        <dbReference type="ARBA" id="ARBA00022737"/>
    </source>
</evidence>
<keyword evidence="9" id="KW-1185">Reference proteome</keyword>
<dbReference type="AlphaFoldDB" id="A0A1R1PJW5"/>
<keyword evidence="3 5" id="KW-0862">Zinc</keyword>
<dbReference type="OrthoDB" id="8062037at2759"/>